<dbReference type="Gene3D" id="1.10.10.10">
    <property type="entry name" value="Winged helix-like DNA-binding domain superfamily/Winged helix DNA-binding domain"/>
    <property type="match status" value="1"/>
</dbReference>
<keyword evidence="3" id="KW-0119">Carbohydrate metabolism</keyword>
<evidence type="ECO:0000256" key="3">
    <source>
        <dbReference type="ARBA" id="ARBA00022629"/>
    </source>
</evidence>
<dbReference type="PROSITE" id="PS01125">
    <property type="entry name" value="ROK"/>
    <property type="match status" value="1"/>
</dbReference>
<name>A0A3G9IU48_9BACL</name>
<dbReference type="PANTHER" id="PTHR18964">
    <property type="entry name" value="ROK (REPRESSOR, ORF, KINASE) FAMILY"/>
    <property type="match status" value="1"/>
</dbReference>
<keyword evidence="6" id="KW-1185">Reference proteome</keyword>
<feature type="domain" description="HTH marR-type" evidence="4">
    <location>
        <begin position="16"/>
        <end position="57"/>
    </location>
</feature>
<reference evidence="5 6" key="1">
    <citation type="submission" date="2018-11" db="EMBL/GenBank/DDBJ databases">
        <title>Complete genome sequence of Paenibacillus baekrokdamisoli strain KCTC 33723.</title>
        <authorList>
            <person name="Kang S.W."/>
            <person name="Lee K.C."/>
            <person name="Kim K.K."/>
            <person name="Kim J.S."/>
            <person name="Kim D.S."/>
            <person name="Ko S.H."/>
            <person name="Yang S.H."/>
            <person name="Lee J.S."/>
        </authorList>
    </citation>
    <scope>NUCLEOTIDE SEQUENCE [LARGE SCALE GENOMIC DNA]</scope>
    <source>
        <strain evidence="5 6">KCTC 33723</strain>
    </source>
</reference>
<dbReference type="InterPro" id="IPR000835">
    <property type="entry name" value="HTH_MarR-typ"/>
</dbReference>
<dbReference type="KEGG" id="pbk:Back11_32510"/>
<dbReference type="Proteomes" id="UP000275368">
    <property type="component" value="Chromosome"/>
</dbReference>
<dbReference type="Pfam" id="PF12802">
    <property type="entry name" value="MarR_2"/>
    <property type="match status" value="1"/>
</dbReference>
<evidence type="ECO:0000256" key="2">
    <source>
        <dbReference type="ARBA" id="ARBA00006479"/>
    </source>
</evidence>
<dbReference type="InterPro" id="IPR049874">
    <property type="entry name" value="ROK_cs"/>
</dbReference>
<organism evidence="5 6">
    <name type="scientific">Paenibacillus baekrokdamisoli</name>
    <dbReference type="NCBI Taxonomy" id="1712516"/>
    <lineage>
        <taxon>Bacteria</taxon>
        <taxon>Bacillati</taxon>
        <taxon>Bacillota</taxon>
        <taxon>Bacilli</taxon>
        <taxon>Bacillales</taxon>
        <taxon>Paenibacillaceae</taxon>
        <taxon>Paenibacillus</taxon>
    </lineage>
</organism>
<proteinExistence type="inferred from homology"/>
<dbReference type="SUPFAM" id="SSF46785">
    <property type="entry name" value="Winged helix' DNA-binding domain"/>
    <property type="match status" value="1"/>
</dbReference>
<dbReference type="PANTHER" id="PTHR18964:SF149">
    <property type="entry name" value="BIFUNCTIONAL UDP-N-ACETYLGLUCOSAMINE 2-EPIMERASE_N-ACETYLMANNOSAMINE KINASE"/>
    <property type="match status" value="1"/>
</dbReference>
<dbReference type="Pfam" id="PF00480">
    <property type="entry name" value="ROK"/>
    <property type="match status" value="1"/>
</dbReference>
<comment type="similarity">
    <text evidence="2">Belongs to the ROK (NagC/XylR) family.</text>
</comment>
<dbReference type="SUPFAM" id="SSF53067">
    <property type="entry name" value="Actin-like ATPase domain"/>
    <property type="match status" value="1"/>
</dbReference>
<dbReference type="InterPro" id="IPR036388">
    <property type="entry name" value="WH-like_DNA-bd_sf"/>
</dbReference>
<dbReference type="EMBL" id="AP019308">
    <property type="protein sequence ID" value="BBH21906.1"/>
    <property type="molecule type" value="Genomic_DNA"/>
</dbReference>
<sequence length="390" mass="42064">MQKTGDLALVKQINTAIVLEAVLKNAPLSRAQISERTGLNKATVSSLVQDLIHSDLVIDIGPGQSSGGRKPFLLLFNSRAGYAIGVDLGVNYIRGVLTDLEGAVIHEYELPLKTHDVDKVQQQLFTCIEKLQATIPESPYGLVGIGIGVPGLVDETGTILFAPNLAWKQVPLQTIVEDRFGVPVIIDNEANAGAQGEQRFGAGRGIANQIYVSVGIGIGTGIILNKELYKGASGFSGELGHLSIEVNGKPCRCGNQGCWELYASEKALLEQAEAIGFTELDTLIEAAKEGNERVLALFHSIGEYLGAGIANIVNVFNPDLVIIGNRMSRAETWLSPAVRDTVARRSLGQHHKRLSIRFAELNDQSAVRGAAYYAISRFFIKIKSGEPYNM</sequence>
<dbReference type="OrthoDB" id="9796533at2"/>
<evidence type="ECO:0000313" key="5">
    <source>
        <dbReference type="EMBL" id="BBH21906.1"/>
    </source>
</evidence>
<dbReference type="InterPro" id="IPR036390">
    <property type="entry name" value="WH_DNA-bd_sf"/>
</dbReference>
<comment type="function">
    <text evidence="1">Transcriptional repressor of xylose-utilizing enzymes.</text>
</comment>
<gene>
    <name evidence="5" type="primary">xylR_3</name>
    <name evidence="5" type="ORF">Back11_32510</name>
</gene>
<dbReference type="InterPro" id="IPR043129">
    <property type="entry name" value="ATPase_NBD"/>
</dbReference>
<dbReference type="CDD" id="cd24076">
    <property type="entry name" value="ASKHA_ATPase_ROK_BsXylR-like"/>
    <property type="match status" value="1"/>
</dbReference>
<dbReference type="InterPro" id="IPR000600">
    <property type="entry name" value="ROK"/>
</dbReference>
<protein>
    <submittedName>
        <fullName evidence="5">Xylose repressor</fullName>
    </submittedName>
</protein>
<dbReference type="AlphaFoldDB" id="A0A3G9IU48"/>
<evidence type="ECO:0000313" key="6">
    <source>
        <dbReference type="Proteomes" id="UP000275368"/>
    </source>
</evidence>
<evidence type="ECO:0000259" key="4">
    <source>
        <dbReference type="Pfam" id="PF12802"/>
    </source>
</evidence>
<dbReference type="Gene3D" id="3.30.420.40">
    <property type="match status" value="2"/>
</dbReference>
<keyword evidence="3" id="KW-0859">Xylose metabolism</keyword>
<dbReference type="RefSeq" id="WP_125659139.1">
    <property type="nucleotide sequence ID" value="NZ_AP019308.1"/>
</dbReference>
<evidence type="ECO:0000256" key="1">
    <source>
        <dbReference type="ARBA" id="ARBA00002486"/>
    </source>
</evidence>
<accession>A0A3G9IU48</accession>
<dbReference type="GO" id="GO:0042732">
    <property type="term" value="P:D-xylose metabolic process"/>
    <property type="evidence" value="ECO:0007669"/>
    <property type="project" value="UniProtKB-KW"/>
</dbReference>